<accession>A0ABV8DWG6</accession>
<reference evidence="4" key="1">
    <citation type="journal article" date="2019" name="Int. J. Syst. Evol. Microbiol.">
        <title>The Global Catalogue of Microorganisms (GCM) 10K type strain sequencing project: providing services to taxonomists for standard genome sequencing and annotation.</title>
        <authorList>
            <consortium name="The Broad Institute Genomics Platform"/>
            <consortium name="The Broad Institute Genome Sequencing Center for Infectious Disease"/>
            <person name="Wu L."/>
            <person name="Ma J."/>
        </authorList>
    </citation>
    <scope>NUCLEOTIDE SEQUENCE [LARGE SCALE GENOMIC DNA]</scope>
    <source>
        <strain evidence="4">CGMCC 4.7330</strain>
    </source>
</reference>
<evidence type="ECO:0000313" key="4">
    <source>
        <dbReference type="Proteomes" id="UP001595696"/>
    </source>
</evidence>
<gene>
    <name evidence="3" type="ORF">ACFO0B_17765</name>
</gene>
<feature type="region of interest" description="Disordered" evidence="1">
    <location>
        <begin position="163"/>
        <end position="186"/>
    </location>
</feature>
<dbReference type="Pfam" id="PF00210">
    <property type="entry name" value="Ferritin"/>
    <property type="match status" value="1"/>
</dbReference>
<dbReference type="Gene3D" id="1.20.1260.10">
    <property type="match status" value="1"/>
</dbReference>
<dbReference type="InterPro" id="IPR009040">
    <property type="entry name" value="Ferritin-like_diiron"/>
</dbReference>
<comment type="caution">
    <text evidence="3">The sequence shown here is derived from an EMBL/GenBank/DDBJ whole genome shotgun (WGS) entry which is preliminary data.</text>
</comment>
<protein>
    <submittedName>
        <fullName evidence="3">Ferritin</fullName>
    </submittedName>
</protein>
<proteinExistence type="predicted"/>
<keyword evidence="4" id="KW-1185">Reference proteome</keyword>
<organism evidence="3 4">
    <name type="scientific">Nocardia jiangsuensis</name>
    <dbReference type="NCBI Taxonomy" id="1691563"/>
    <lineage>
        <taxon>Bacteria</taxon>
        <taxon>Bacillati</taxon>
        <taxon>Actinomycetota</taxon>
        <taxon>Actinomycetes</taxon>
        <taxon>Mycobacteriales</taxon>
        <taxon>Nocardiaceae</taxon>
        <taxon>Nocardia</taxon>
    </lineage>
</organism>
<dbReference type="Proteomes" id="UP001595696">
    <property type="component" value="Unassembled WGS sequence"/>
</dbReference>
<name>A0ABV8DWG6_9NOCA</name>
<sequence length="186" mass="20679">MPDISVEQPFAGLLRDHIRFELTTSQQYLAVAVYFDAAKLPRSAAYAYRRSEDNRTDALRMIGYLLDRELPVGVTGIDPIRSEFGSSQDAATHICALESERSARLTDLAQQARRANDYLGEQFTGWFLEKQIEEAARANTLVTVVERADGNLFDVEEFLAREQSGRAPLSTGAPPRIPGIVSRNSS</sequence>
<dbReference type="InterPro" id="IPR009078">
    <property type="entry name" value="Ferritin-like_SF"/>
</dbReference>
<dbReference type="InterPro" id="IPR012347">
    <property type="entry name" value="Ferritin-like"/>
</dbReference>
<dbReference type="EMBL" id="JBHSAX010000014">
    <property type="protein sequence ID" value="MFC3963842.1"/>
    <property type="molecule type" value="Genomic_DNA"/>
</dbReference>
<feature type="domain" description="Ferritin-like diiron" evidence="2">
    <location>
        <begin position="4"/>
        <end position="149"/>
    </location>
</feature>
<dbReference type="RefSeq" id="WP_378613575.1">
    <property type="nucleotide sequence ID" value="NZ_JBHSAX010000014.1"/>
</dbReference>
<evidence type="ECO:0000259" key="2">
    <source>
        <dbReference type="PROSITE" id="PS50905"/>
    </source>
</evidence>
<dbReference type="SUPFAM" id="SSF47240">
    <property type="entry name" value="Ferritin-like"/>
    <property type="match status" value="1"/>
</dbReference>
<dbReference type="PROSITE" id="PS50905">
    <property type="entry name" value="FERRITIN_LIKE"/>
    <property type="match status" value="1"/>
</dbReference>
<dbReference type="InterPro" id="IPR008331">
    <property type="entry name" value="Ferritin_DPS_dom"/>
</dbReference>
<evidence type="ECO:0000256" key="1">
    <source>
        <dbReference type="SAM" id="MobiDB-lite"/>
    </source>
</evidence>
<evidence type="ECO:0000313" key="3">
    <source>
        <dbReference type="EMBL" id="MFC3963842.1"/>
    </source>
</evidence>